<reference evidence="4 5" key="1">
    <citation type="submission" date="2012-08" db="EMBL/GenBank/DDBJ databases">
        <title>Whole genome shotgun sequence of Kineosphaera limosa NBRC 100340.</title>
        <authorList>
            <person name="Yoshida I."/>
            <person name="Isaki S."/>
            <person name="Hosoyama A."/>
            <person name="Tsuchikane K."/>
            <person name="Katsumata H."/>
            <person name="Ando Y."/>
            <person name="Ohji S."/>
            <person name="Hamada M."/>
            <person name="Tamura T."/>
            <person name="Yamazoe A."/>
            <person name="Yamazaki S."/>
            <person name="Fujita N."/>
        </authorList>
    </citation>
    <scope>NUCLEOTIDE SEQUENCE [LARGE SCALE GENOMIC DNA]</scope>
    <source>
        <strain evidence="4 5">NBRC 100340</strain>
    </source>
</reference>
<dbReference type="STRING" id="1184609.KILIM_049_00200"/>
<sequence>MSLLSAPTRLSAQELRRAFGAFPTGVTLVGAVIEGEPVGVLASSFTSVSLDPALVSVAFAHTSSTWPVLATRDVLGISVLSAHQGEHVARLSRPPRERFDTVTVGRGNHGELMLPGAVATFAVRPYQQVEAGDHTVAFLEVLDMRWQEDLPPLVVHRSGLHRLTT</sequence>
<dbReference type="AlphaFoldDB" id="K6WXL3"/>
<evidence type="ECO:0000256" key="2">
    <source>
        <dbReference type="ARBA" id="ARBA00023002"/>
    </source>
</evidence>
<dbReference type="SUPFAM" id="SSF50475">
    <property type="entry name" value="FMN-binding split barrel"/>
    <property type="match status" value="1"/>
</dbReference>
<keyword evidence="5" id="KW-1185">Reference proteome</keyword>
<evidence type="ECO:0000313" key="4">
    <source>
        <dbReference type="EMBL" id="GAB96802.1"/>
    </source>
</evidence>
<comment type="caution">
    <text evidence="4">The sequence shown here is derived from an EMBL/GenBank/DDBJ whole genome shotgun (WGS) entry which is preliminary data.</text>
</comment>
<feature type="domain" description="Flavin reductase like" evidence="3">
    <location>
        <begin position="19"/>
        <end position="162"/>
    </location>
</feature>
<accession>K6WXL3</accession>
<keyword evidence="2" id="KW-0560">Oxidoreductase</keyword>
<dbReference type="Gene3D" id="2.30.110.10">
    <property type="entry name" value="Electron Transport, Fmn-binding Protein, Chain A"/>
    <property type="match status" value="1"/>
</dbReference>
<organism evidence="4 5">
    <name type="scientific">Kineosphaera limosa NBRC 100340</name>
    <dbReference type="NCBI Taxonomy" id="1184609"/>
    <lineage>
        <taxon>Bacteria</taxon>
        <taxon>Bacillati</taxon>
        <taxon>Actinomycetota</taxon>
        <taxon>Actinomycetes</taxon>
        <taxon>Micrococcales</taxon>
        <taxon>Dermatophilaceae</taxon>
        <taxon>Kineosphaera</taxon>
    </lineage>
</organism>
<proteinExistence type="inferred from homology"/>
<dbReference type="Pfam" id="PF01613">
    <property type="entry name" value="Flavin_Reduct"/>
    <property type="match status" value="1"/>
</dbReference>
<dbReference type="Proteomes" id="UP000008366">
    <property type="component" value="Unassembled WGS sequence"/>
</dbReference>
<dbReference type="eggNOG" id="COG1853">
    <property type="taxonomic scope" value="Bacteria"/>
</dbReference>
<dbReference type="PANTHER" id="PTHR30466:SF11">
    <property type="entry name" value="FLAVIN-DEPENDENT MONOOXYGENASE, REDUCTASE SUBUNIT HSAB"/>
    <property type="match status" value="1"/>
</dbReference>
<dbReference type="InterPro" id="IPR050268">
    <property type="entry name" value="NADH-dep_flavin_reductase"/>
</dbReference>
<dbReference type="PANTHER" id="PTHR30466">
    <property type="entry name" value="FLAVIN REDUCTASE"/>
    <property type="match status" value="1"/>
</dbReference>
<dbReference type="SMART" id="SM00903">
    <property type="entry name" value="Flavin_Reduct"/>
    <property type="match status" value="1"/>
</dbReference>
<evidence type="ECO:0000313" key="5">
    <source>
        <dbReference type="Proteomes" id="UP000008366"/>
    </source>
</evidence>
<comment type="similarity">
    <text evidence="1">Belongs to the non-flavoprotein flavin reductase family.</text>
</comment>
<evidence type="ECO:0000259" key="3">
    <source>
        <dbReference type="SMART" id="SM00903"/>
    </source>
</evidence>
<evidence type="ECO:0000256" key="1">
    <source>
        <dbReference type="ARBA" id="ARBA00008898"/>
    </source>
</evidence>
<dbReference type="InterPro" id="IPR002563">
    <property type="entry name" value="Flavin_Rdtase-like_dom"/>
</dbReference>
<dbReference type="GO" id="GO:0010181">
    <property type="term" value="F:FMN binding"/>
    <property type="evidence" value="ECO:0007669"/>
    <property type="project" value="InterPro"/>
</dbReference>
<dbReference type="EMBL" id="BAHD01000049">
    <property type="protein sequence ID" value="GAB96802.1"/>
    <property type="molecule type" value="Genomic_DNA"/>
</dbReference>
<dbReference type="RefSeq" id="WP_006593334.1">
    <property type="nucleotide sequence ID" value="NZ_BAHD01000049.1"/>
</dbReference>
<name>K6WXL3_9MICO</name>
<dbReference type="GO" id="GO:0042602">
    <property type="term" value="F:riboflavin reductase (NADPH) activity"/>
    <property type="evidence" value="ECO:0007669"/>
    <property type="project" value="TreeGrafter"/>
</dbReference>
<gene>
    <name evidence="4" type="ORF">KILIM_049_00200</name>
</gene>
<dbReference type="OrthoDB" id="9792858at2"/>
<dbReference type="InterPro" id="IPR012349">
    <property type="entry name" value="Split_barrel_FMN-bd"/>
</dbReference>
<protein>
    <submittedName>
        <fullName evidence="4">Putative oxidoreductase</fullName>
    </submittedName>
</protein>